<keyword evidence="3 6" id="KW-1133">Transmembrane helix</keyword>
<dbReference type="Proteomes" id="UP001166674">
    <property type="component" value="Unassembled WGS sequence"/>
</dbReference>
<feature type="transmembrane region" description="Helical" evidence="6">
    <location>
        <begin position="20"/>
        <end position="39"/>
    </location>
</feature>
<dbReference type="InterPro" id="IPR000276">
    <property type="entry name" value="GPCR_Rhodpsn"/>
</dbReference>
<keyword evidence="5 7" id="KW-0675">Receptor</keyword>
<evidence type="ECO:0000256" key="2">
    <source>
        <dbReference type="ARBA" id="ARBA00022692"/>
    </source>
</evidence>
<dbReference type="GO" id="GO:0016020">
    <property type="term" value="C:membrane"/>
    <property type="evidence" value="ECO:0007669"/>
    <property type="project" value="UniProtKB-SubCell"/>
</dbReference>
<dbReference type="GO" id="GO:0004930">
    <property type="term" value="F:G protein-coupled receptor activity"/>
    <property type="evidence" value="ECO:0007669"/>
    <property type="project" value="InterPro"/>
</dbReference>
<feature type="transmembrane region" description="Helical" evidence="6">
    <location>
        <begin position="72"/>
        <end position="94"/>
    </location>
</feature>
<organism evidence="7 8">
    <name type="scientific">Sciurus carolinensis</name>
    <name type="common">Eastern gray squirrel</name>
    <dbReference type="NCBI Taxonomy" id="30640"/>
    <lineage>
        <taxon>Eukaryota</taxon>
        <taxon>Metazoa</taxon>
        <taxon>Chordata</taxon>
        <taxon>Craniata</taxon>
        <taxon>Vertebrata</taxon>
        <taxon>Euteleostomi</taxon>
        <taxon>Mammalia</taxon>
        <taxon>Eutheria</taxon>
        <taxon>Euarchontoglires</taxon>
        <taxon>Glires</taxon>
        <taxon>Rodentia</taxon>
        <taxon>Sciuromorpha</taxon>
        <taxon>Sciuridae</taxon>
        <taxon>Sciurinae</taxon>
        <taxon>Sciurini</taxon>
        <taxon>Sciurus</taxon>
    </lineage>
</organism>
<dbReference type="SUPFAM" id="SSF81321">
    <property type="entry name" value="Family A G protein-coupled receptor-like"/>
    <property type="match status" value="1"/>
</dbReference>
<evidence type="ECO:0000256" key="1">
    <source>
        <dbReference type="ARBA" id="ARBA00004141"/>
    </source>
</evidence>
<evidence type="ECO:0000313" key="7">
    <source>
        <dbReference type="EMBL" id="MBZ3887366.1"/>
    </source>
</evidence>
<accession>A0AA41NC05</accession>
<feature type="transmembrane region" description="Helical" evidence="6">
    <location>
        <begin position="46"/>
        <end position="66"/>
    </location>
</feature>
<dbReference type="Gene3D" id="1.20.1070.10">
    <property type="entry name" value="Rhodopsin 7-helix transmembrane proteins"/>
    <property type="match status" value="1"/>
</dbReference>
<name>A0AA41NC05_SCICA</name>
<sequence>MLFCTTVPKMAFNYLSGRNFISLAGCGTQIFIYMSLLGAKIFLLTVMAYDCYVTICHQLWYIILMSQKLCKAFATCSSHLSVVGLYYGAVMFIYMRPVSTHTARAGQDGVGLLHHPNPRLSPLIYSLHNWEVSRAPRKLLRTGNLT</sequence>
<dbReference type="AlphaFoldDB" id="A0AA41NC05"/>
<keyword evidence="2 6" id="KW-0812">Transmembrane</keyword>
<dbReference type="Pfam" id="PF00001">
    <property type="entry name" value="7tm_1"/>
    <property type="match status" value="1"/>
</dbReference>
<gene>
    <name evidence="7" type="ORF">SUZIE_192590</name>
</gene>
<comment type="caution">
    <text evidence="7">The sequence shown here is derived from an EMBL/GenBank/DDBJ whole genome shotgun (WGS) entry which is preliminary data.</text>
</comment>
<keyword evidence="4 6" id="KW-0472">Membrane</keyword>
<evidence type="ECO:0000256" key="4">
    <source>
        <dbReference type="ARBA" id="ARBA00023136"/>
    </source>
</evidence>
<comment type="subcellular location">
    <subcellularLocation>
        <location evidence="1">Membrane</location>
        <topology evidence="1">Multi-pass membrane protein</topology>
    </subcellularLocation>
</comment>
<reference evidence="7" key="1">
    <citation type="submission" date="2020-03" db="EMBL/GenBank/DDBJ databases">
        <title>Studies in the Genomics of Life Span.</title>
        <authorList>
            <person name="Glass D."/>
        </authorList>
    </citation>
    <scope>NUCLEOTIDE SEQUENCE</scope>
    <source>
        <strain evidence="7">SUZIE</strain>
        <tissue evidence="7">Muscle</tissue>
    </source>
</reference>
<keyword evidence="8" id="KW-1185">Reference proteome</keyword>
<dbReference type="EMBL" id="JAATJV010414963">
    <property type="protein sequence ID" value="MBZ3887366.1"/>
    <property type="molecule type" value="Genomic_DNA"/>
</dbReference>
<evidence type="ECO:0000256" key="3">
    <source>
        <dbReference type="ARBA" id="ARBA00022989"/>
    </source>
</evidence>
<protein>
    <submittedName>
        <fullName evidence="7">Olfactory receptor 2M4</fullName>
    </submittedName>
</protein>
<evidence type="ECO:0000256" key="6">
    <source>
        <dbReference type="SAM" id="Phobius"/>
    </source>
</evidence>
<proteinExistence type="predicted"/>
<evidence type="ECO:0000313" key="8">
    <source>
        <dbReference type="Proteomes" id="UP001166674"/>
    </source>
</evidence>
<dbReference type="PANTHER" id="PTHR26453">
    <property type="entry name" value="OLFACTORY RECEPTOR"/>
    <property type="match status" value="1"/>
</dbReference>
<evidence type="ECO:0000256" key="5">
    <source>
        <dbReference type="ARBA" id="ARBA00023170"/>
    </source>
</evidence>